<accession>A0A6L6YJ60</accession>
<dbReference type="RefSeq" id="WP_160336093.1">
    <property type="nucleotide sequence ID" value="NZ_CALPCR010000014.1"/>
</dbReference>
<evidence type="ECO:0000256" key="1">
    <source>
        <dbReference type="SAM" id="MobiDB-lite"/>
    </source>
</evidence>
<gene>
    <name evidence="3" type="ORF">E5987_10805</name>
</gene>
<sequence>MISFKKTLFVGSMAAALLGFGLTASAQQTQGQQDPQDQAVYYGAPCMMDGFYQGAPVTSQYPVMMGFYCPYHGMYHFRPVYLPTQQQQQIYQQYQQAPQTQTPQAAAPQTAPQAPAQQTQPQN</sequence>
<dbReference type="AlphaFoldDB" id="A0A6L6YJ60"/>
<dbReference type="Proteomes" id="UP000472580">
    <property type="component" value="Unassembled WGS sequence"/>
</dbReference>
<feature type="chain" id="PRO_5027036751" evidence="2">
    <location>
        <begin position="27"/>
        <end position="123"/>
    </location>
</feature>
<proteinExistence type="predicted"/>
<evidence type="ECO:0000313" key="4">
    <source>
        <dbReference type="Proteomes" id="UP000472580"/>
    </source>
</evidence>
<evidence type="ECO:0000313" key="3">
    <source>
        <dbReference type="EMBL" id="MVX57677.1"/>
    </source>
</evidence>
<name>A0A6L6YJ60_9BURK</name>
<dbReference type="EMBL" id="WSRP01000040">
    <property type="protein sequence ID" value="MVX57677.1"/>
    <property type="molecule type" value="Genomic_DNA"/>
</dbReference>
<protein>
    <submittedName>
        <fullName evidence="3">Uncharacterized protein</fullName>
    </submittedName>
</protein>
<comment type="caution">
    <text evidence="3">The sequence shown here is derived from an EMBL/GenBank/DDBJ whole genome shotgun (WGS) entry which is preliminary data.</text>
</comment>
<keyword evidence="2" id="KW-0732">Signal</keyword>
<organism evidence="3 4">
    <name type="scientific">Parasutterella muris</name>
    <dbReference type="NCBI Taxonomy" id="2565572"/>
    <lineage>
        <taxon>Bacteria</taxon>
        <taxon>Pseudomonadati</taxon>
        <taxon>Pseudomonadota</taxon>
        <taxon>Betaproteobacteria</taxon>
        <taxon>Burkholderiales</taxon>
        <taxon>Sutterellaceae</taxon>
        <taxon>Parasutterella</taxon>
    </lineage>
</organism>
<keyword evidence="4" id="KW-1185">Reference proteome</keyword>
<feature type="signal peptide" evidence="2">
    <location>
        <begin position="1"/>
        <end position="26"/>
    </location>
</feature>
<feature type="region of interest" description="Disordered" evidence="1">
    <location>
        <begin position="92"/>
        <end position="123"/>
    </location>
</feature>
<reference evidence="3 4" key="1">
    <citation type="submission" date="2019-12" db="EMBL/GenBank/DDBJ databases">
        <title>Microbes associate with the intestines of laboratory mice.</title>
        <authorList>
            <person name="Navarre W."/>
            <person name="Wong E."/>
        </authorList>
    </citation>
    <scope>NUCLEOTIDE SEQUENCE [LARGE SCALE GENOMIC DNA]</scope>
    <source>
        <strain evidence="3 4">NM82_D38</strain>
    </source>
</reference>
<evidence type="ECO:0000256" key="2">
    <source>
        <dbReference type="SAM" id="SignalP"/>
    </source>
</evidence>